<sequence>FRVLGEMGSPPPPGSKNVVFKLRSNNNIVMAAANTGKDNTNKMVVKTMDQQNKVGFMKENPLTFMFIMVTGKFIDLKMLDTPAKWGEKMPQSTAGLGWAKPLDNGGMVHLVPTPPLNKAEIKSKKKAGGKSQKLMLLGRGKAMSGAPTMGGSSQLPKPPTMTGMTKKKIITKACAVMMVYKFDHPSQNLVEMIPSVLLHSSLSQDPAKDLKMNTKYQYLLLFEQKGKKKKRGGLG</sequence>
<geneLocation type="mitochondrion" evidence="1"/>
<name>A0A120I1J4_9ASCI</name>
<feature type="non-terminal residue" evidence="1">
    <location>
        <position position="1"/>
    </location>
</feature>
<gene>
    <name evidence="1" type="primary">CO1</name>
</gene>
<accession>A0A120I1J4</accession>
<evidence type="ECO:0000313" key="1">
    <source>
        <dbReference type="EMBL" id="AMB62117.1"/>
    </source>
</evidence>
<reference evidence="1" key="1">
    <citation type="submission" date="2015-12" db="EMBL/GenBank/DDBJ databases">
        <title>CO1 gene sequencing of colonial ascidian, Perophora multiclathrata, Thoothukudi coast, Gulf of Mannar, India.</title>
        <authorList>
            <person name="Jaffarali A.H."/>
            <person name="Soban A.A."/>
            <person name="Kaleem A.M.L."/>
            <person name="Subramani K."/>
        </authorList>
    </citation>
    <scope>NUCLEOTIDE SEQUENCE</scope>
</reference>
<keyword evidence="1" id="KW-0496">Mitochondrion</keyword>
<dbReference type="AlphaFoldDB" id="A0A120I1J4"/>
<protein>
    <submittedName>
        <fullName evidence="1">Cytochrome c oxidase subunit I</fullName>
    </submittedName>
</protein>
<dbReference type="EMBL" id="KU220957">
    <property type="protein sequence ID" value="AMB62117.1"/>
    <property type="molecule type" value="Genomic_DNA"/>
</dbReference>
<feature type="non-terminal residue" evidence="1">
    <location>
        <position position="235"/>
    </location>
</feature>
<organism evidence="1">
    <name type="scientific">Perophora multiclathrata</name>
    <dbReference type="NCBI Taxonomy" id="641082"/>
    <lineage>
        <taxon>Eukaryota</taxon>
        <taxon>Metazoa</taxon>
        <taxon>Chordata</taxon>
        <taxon>Tunicata</taxon>
        <taxon>Ascidiacea</taxon>
        <taxon>Phlebobranchia</taxon>
        <taxon>Perophoridae</taxon>
        <taxon>Perophora</taxon>
    </lineage>
</organism>
<proteinExistence type="predicted"/>